<feature type="coiled-coil region" evidence="1">
    <location>
        <begin position="179"/>
        <end position="227"/>
    </location>
</feature>
<comment type="caution">
    <text evidence="3">The sequence shown here is derived from an EMBL/GenBank/DDBJ whole genome shotgun (WGS) entry which is preliminary data.</text>
</comment>
<accession>A0A6G0Y836</accession>
<evidence type="ECO:0000256" key="1">
    <source>
        <dbReference type="SAM" id="Coils"/>
    </source>
</evidence>
<dbReference type="Gene3D" id="3.60.10.10">
    <property type="entry name" value="Endonuclease/exonuclease/phosphatase"/>
    <property type="match status" value="1"/>
</dbReference>
<evidence type="ECO:0000313" key="3">
    <source>
        <dbReference type="EMBL" id="KAF0750715.1"/>
    </source>
</evidence>
<evidence type="ECO:0000259" key="2">
    <source>
        <dbReference type="Pfam" id="PF10551"/>
    </source>
</evidence>
<gene>
    <name evidence="3" type="ORF">FWK35_00014979</name>
</gene>
<keyword evidence="1" id="KW-0175">Coiled coil</keyword>
<keyword evidence="4" id="KW-1185">Reference proteome</keyword>
<dbReference type="InterPro" id="IPR018289">
    <property type="entry name" value="MULE_transposase_dom"/>
</dbReference>
<dbReference type="EMBL" id="VUJU01005628">
    <property type="protein sequence ID" value="KAF0750715.1"/>
    <property type="molecule type" value="Genomic_DNA"/>
</dbReference>
<evidence type="ECO:0000313" key="4">
    <source>
        <dbReference type="Proteomes" id="UP000478052"/>
    </source>
</evidence>
<dbReference type="Pfam" id="PF10551">
    <property type="entry name" value="MULE"/>
    <property type="match status" value="1"/>
</dbReference>
<dbReference type="InterPro" id="IPR036691">
    <property type="entry name" value="Endo/exonu/phosph_ase_sf"/>
</dbReference>
<proteinExistence type="predicted"/>
<protein>
    <recommendedName>
        <fullName evidence="2">MULE transposase domain-containing protein</fullName>
    </recommendedName>
</protein>
<dbReference type="SUPFAM" id="SSF56219">
    <property type="entry name" value="DNase I-like"/>
    <property type="match status" value="1"/>
</dbReference>
<sequence>MVKNLQKMSECDHWYADGTFSCAPSIFKQLYTIHGIQCSNVLPSVYALLTNKKKKTYIRLLQSLKTLNCNLKPKMVMLYFEIGAMAAFKKEFIDIKFRGCHFHFAQSDDCLNCSACNKELHCYCQGYNESTFNRLSKNSKSRLVCSDCKINSESGINTYKHNVTLQGLADSVNFMGNKFDEFNNTVSKLLNEMKELREENRIISDINRNLLTEVNLLKQKVDDIEQKSLEKMVEISGIPTSKDEDCAKIAEEIATKLYVTIQVEKAVRVPIKNNKFSKILVWLSHKDMKSNLVTKCKRNRDLFAKQINANWSSTVNSIVSLNITDLNSLNIGNNKLSIFAMNISIIKCHFDELLVLLSTSVVSFDIVVLYETWLLNYVNFCINGYQTFNSLGVINKSDGVTLFIKNSYQVKNVYTNLMSNVNSIEVLFDSNGIDYIVTGCYRSPSDNIDAFLSSLNSYLTQSSEFINHIIGGDFNIDILKSINLKVIDYLNIFAGFGFYSCINNVTRQTNTSASCIDHFFVKRILQVNIHSYVYLSSITDHFSIILTFNVNDNLLQHSNCNNTNKVLSVIDFDKLNLSINNLNWDIILSNNDIDIDVTNFVNKIDSCIANSTKKISRKFNTYNYKLKPWITKGIIVSIRQRKNKAKIDTPFYRELESDLSRLLDYFEETWVGKMDRNRKRKNPKFSITIWNCYAREYNLPKTNNSVEGWHNG</sequence>
<feature type="domain" description="MULE transposase" evidence="2">
    <location>
        <begin position="14"/>
        <end position="106"/>
    </location>
</feature>
<dbReference type="AlphaFoldDB" id="A0A6G0Y836"/>
<dbReference type="PANTHER" id="PTHR33776:SF4">
    <property type="entry name" value="ENDONUCLEASE_EXONUCLEASE_PHOSPHATASE DOMAIN-CONTAINING PROTEIN"/>
    <property type="match status" value="1"/>
</dbReference>
<reference evidence="3 4" key="1">
    <citation type="submission" date="2019-08" db="EMBL/GenBank/DDBJ databases">
        <title>Whole genome of Aphis craccivora.</title>
        <authorList>
            <person name="Voronova N.V."/>
            <person name="Shulinski R.S."/>
            <person name="Bandarenka Y.V."/>
            <person name="Zhorov D.G."/>
            <person name="Warner D."/>
        </authorList>
    </citation>
    <scope>NUCLEOTIDE SEQUENCE [LARGE SCALE GENOMIC DNA]</scope>
    <source>
        <strain evidence="3">180601</strain>
        <tissue evidence="3">Whole Body</tissue>
    </source>
</reference>
<dbReference type="PANTHER" id="PTHR33776">
    <property type="entry name" value="ENDO/EXONUCLEASE/PHOSPHATASE DOMAIN-CONTAINING PROTEIN"/>
    <property type="match status" value="1"/>
</dbReference>
<dbReference type="Proteomes" id="UP000478052">
    <property type="component" value="Unassembled WGS sequence"/>
</dbReference>
<dbReference type="OrthoDB" id="6624835at2759"/>
<name>A0A6G0Y836_APHCR</name>
<organism evidence="3 4">
    <name type="scientific">Aphis craccivora</name>
    <name type="common">Cowpea aphid</name>
    <dbReference type="NCBI Taxonomy" id="307492"/>
    <lineage>
        <taxon>Eukaryota</taxon>
        <taxon>Metazoa</taxon>
        <taxon>Ecdysozoa</taxon>
        <taxon>Arthropoda</taxon>
        <taxon>Hexapoda</taxon>
        <taxon>Insecta</taxon>
        <taxon>Pterygota</taxon>
        <taxon>Neoptera</taxon>
        <taxon>Paraneoptera</taxon>
        <taxon>Hemiptera</taxon>
        <taxon>Sternorrhyncha</taxon>
        <taxon>Aphidomorpha</taxon>
        <taxon>Aphidoidea</taxon>
        <taxon>Aphididae</taxon>
        <taxon>Aphidini</taxon>
        <taxon>Aphis</taxon>
        <taxon>Aphis</taxon>
    </lineage>
</organism>